<sequence>MQPPIGVHSNLVQGMVPLATAMRPPAPPAPGTWPCFPPAQMMNHGFVNNSFRPLDLGNFPPWRISVTVAGGETRHIHIPNSKGNHVIGLPLGSDIPEVIAGRYEGLLRMVQGMRDVIRDIIRYLARCQQDAVRFWQNANRYYCELEELKFRMAGNMVVSQDSM</sequence>
<dbReference type="AlphaFoldDB" id="A0AA41VGC4"/>
<accession>A0AA41VGC4</accession>
<gene>
    <name evidence="1" type="ORF">MKW94_002555</name>
</gene>
<evidence type="ECO:0000313" key="2">
    <source>
        <dbReference type="Proteomes" id="UP001177140"/>
    </source>
</evidence>
<proteinExistence type="predicted"/>
<dbReference type="Proteomes" id="UP001177140">
    <property type="component" value="Unassembled WGS sequence"/>
</dbReference>
<comment type="caution">
    <text evidence="1">The sequence shown here is derived from an EMBL/GenBank/DDBJ whole genome shotgun (WGS) entry which is preliminary data.</text>
</comment>
<evidence type="ECO:0000313" key="1">
    <source>
        <dbReference type="EMBL" id="MCL7040698.1"/>
    </source>
</evidence>
<organism evidence="1 2">
    <name type="scientific">Papaver nudicaule</name>
    <name type="common">Iceland poppy</name>
    <dbReference type="NCBI Taxonomy" id="74823"/>
    <lineage>
        <taxon>Eukaryota</taxon>
        <taxon>Viridiplantae</taxon>
        <taxon>Streptophyta</taxon>
        <taxon>Embryophyta</taxon>
        <taxon>Tracheophyta</taxon>
        <taxon>Spermatophyta</taxon>
        <taxon>Magnoliopsida</taxon>
        <taxon>Ranunculales</taxon>
        <taxon>Papaveraceae</taxon>
        <taxon>Papaveroideae</taxon>
        <taxon>Papaver</taxon>
    </lineage>
</organism>
<keyword evidence="2" id="KW-1185">Reference proteome</keyword>
<reference evidence="1" key="1">
    <citation type="submission" date="2022-03" db="EMBL/GenBank/DDBJ databases">
        <title>A functionally conserved STORR gene fusion in Papaver species that diverged 16.8 million years ago.</title>
        <authorList>
            <person name="Catania T."/>
        </authorList>
    </citation>
    <scope>NUCLEOTIDE SEQUENCE</scope>
    <source>
        <strain evidence="1">S-191538</strain>
    </source>
</reference>
<dbReference type="EMBL" id="JAJJMA010215573">
    <property type="protein sequence ID" value="MCL7040698.1"/>
    <property type="molecule type" value="Genomic_DNA"/>
</dbReference>
<feature type="non-terminal residue" evidence="1">
    <location>
        <position position="163"/>
    </location>
</feature>
<protein>
    <submittedName>
        <fullName evidence="1">Uncharacterized protein</fullName>
    </submittedName>
</protein>
<name>A0AA41VGC4_PAPNU</name>